<evidence type="ECO:0000259" key="3">
    <source>
        <dbReference type="PROSITE" id="PS50157"/>
    </source>
</evidence>
<evidence type="ECO:0000313" key="5">
    <source>
        <dbReference type="Proteomes" id="UP000094569"/>
    </source>
</evidence>
<evidence type="ECO:0000256" key="2">
    <source>
        <dbReference type="SAM" id="MobiDB-lite"/>
    </source>
</evidence>
<protein>
    <recommendedName>
        <fullName evidence="3">C2H2-type domain-containing protein</fullName>
    </recommendedName>
</protein>
<evidence type="ECO:0000256" key="1">
    <source>
        <dbReference type="PROSITE-ProRule" id="PRU00042"/>
    </source>
</evidence>
<reference evidence="4 5" key="1">
    <citation type="journal article" date="2016" name="BMC Genomics">
        <title>Comparative genomic and transcriptomic analyses of the Fuzhuan brick tea-fermentation fungus Aspergillus cristatus.</title>
        <authorList>
            <person name="Ge Y."/>
            <person name="Wang Y."/>
            <person name="Liu Y."/>
            <person name="Tan Y."/>
            <person name="Ren X."/>
            <person name="Zhang X."/>
            <person name="Hyde K.D."/>
            <person name="Liu Y."/>
            <person name="Liu Z."/>
        </authorList>
    </citation>
    <scope>NUCLEOTIDE SEQUENCE [LARGE SCALE GENOMIC DNA]</scope>
    <source>
        <strain evidence="4 5">GZAAS20.1005</strain>
    </source>
</reference>
<dbReference type="InterPro" id="IPR013087">
    <property type="entry name" value="Znf_C2H2_type"/>
</dbReference>
<accession>A0A1E3BDD1</accession>
<feature type="compositionally biased region" description="Polar residues" evidence="2">
    <location>
        <begin position="276"/>
        <end position="287"/>
    </location>
</feature>
<feature type="domain" description="C2H2-type" evidence="3">
    <location>
        <begin position="295"/>
        <end position="323"/>
    </location>
</feature>
<gene>
    <name evidence="4" type="ORF">SI65_05556</name>
</gene>
<dbReference type="AlphaFoldDB" id="A0A1E3BDD1"/>
<dbReference type="PROSITE" id="PS00028">
    <property type="entry name" value="ZINC_FINGER_C2H2_1"/>
    <property type="match status" value="1"/>
</dbReference>
<dbReference type="PROSITE" id="PS50157">
    <property type="entry name" value="ZINC_FINGER_C2H2_2"/>
    <property type="match status" value="1"/>
</dbReference>
<keyword evidence="5" id="KW-1185">Reference proteome</keyword>
<dbReference type="VEuPathDB" id="FungiDB:SI65_05556"/>
<dbReference type="EMBL" id="JXNT01000005">
    <property type="protein sequence ID" value="ODM18939.1"/>
    <property type="molecule type" value="Genomic_DNA"/>
</dbReference>
<keyword evidence="1" id="KW-0862">Zinc</keyword>
<dbReference type="GO" id="GO:0008270">
    <property type="term" value="F:zinc ion binding"/>
    <property type="evidence" value="ECO:0007669"/>
    <property type="project" value="UniProtKB-KW"/>
</dbReference>
<organism evidence="4 5">
    <name type="scientific">Aspergillus cristatus</name>
    <name type="common">Chinese Fuzhuan brick tea-fermentation fungus</name>
    <name type="synonym">Eurotium cristatum</name>
    <dbReference type="NCBI Taxonomy" id="573508"/>
    <lineage>
        <taxon>Eukaryota</taxon>
        <taxon>Fungi</taxon>
        <taxon>Dikarya</taxon>
        <taxon>Ascomycota</taxon>
        <taxon>Pezizomycotina</taxon>
        <taxon>Eurotiomycetes</taxon>
        <taxon>Eurotiomycetidae</taxon>
        <taxon>Eurotiales</taxon>
        <taxon>Aspergillaceae</taxon>
        <taxon>Aspergillus</taxon>
        <taxon>Aspergillus subgen. Aspergillus</taxon>
    </lineage>
</organism>
<evidence type="ECO:0000313" key="4">
    <source>
        <dbReference type="EMBL" id="ODM18939.1"/>
    </source>
</evidence>
<proteinExistence type="predicted"/>
<keyword evidence="1" id="KW-0863">Zinc-finger</keyword>
<name>A0A1E3BDD1_ASPCR</name>
<dbReference type="STRING" id="573508.A0A1E3BDD1"/>
<keyword evidence="1" id="KW-0479">Metal-binding</keyword>
<dbReference type="Proteomes" id="UP000094569">
    <property type="component" value="Unassembled WGS sequence"/>
</dbReference>
<dbReference type="OrthoDB" id="5399138at2759"/>
<sequence length="589" mass="65882">MAESHPPGEEDTSYFADNLEQNVKFTLDPNLLDYPSIESQFLDLSALDSLRSVEELNHSTLPSVPAGYDSNISLPLPSNAADGNKTPGQLNQDFTDVSSHYDFFSGLLPDYVTANSTVNSEPTPCAQESERAGPGVEPAELRHATIPNSYQLPASDFTGLPRRRSRYFVRRLGPDPGPVFVPNSCALDPMDRWHESPPEDEPASMSAIMDAVRNAPSRDSSRLGNCGAISNAFRHYRRAPSTSSGESNGSSRVSGSSGVSNSSRGSWTGLSHHFQSRVNKPTRQPQRATDKPRMFCCTFCCDTFKSKYDWARHEKSLHLNPEAWYCAPHGSTVFSIVTGRKHCAFCSALDPSPEHLEFHSHNSCRDDSSKPRSFRRKDHLAQHLRLFHRLEAMPLLDDWKIGESAVPSRCGFCEHLMNNWDERVDHLAGHFRKGSTMRDWRGEHGFPPEIAERVTNALPPYLIGSESQSMIPFSATNVHVRDHFAQISSRANWNEEGNLSANCEKTQVAAPPETPNDSISRSELSSFTEILTLHLSHYAQRQMMSGVIPTDEMFQQEARRVLYDSEDSWNQTIADNPEWLSAFRNLHCG</sequence>
<feature type="compositionally biased region" description="Low complexity" evidence="2">
    <location>
        <begin position="241"/>
        <end position="266"/>
    </location>
</feature>
<feature type="region of interest" description="Disordered" evidence="2">
    <location>
        <begin position="237"/>
        <end position="288"/>
    </location>
</feature>
<comment type="caution">
    <text evidence="4">The sequence shown here is derived from an EMBL/GenBank/DDBJ whole genome shotgun (WGS) entry which is preliminary data.</text>
</comment>